<dbReference type="Gene3D" id="2.30.330.10">
    <property type="entry name" value="SpoA-like"/>
    <property type="match status" value="1"/>
</dbReference>
<dbReference type="InterPro" id="IPR001543">
    <property type="entry name" value="FliN-like_C"/>
</dbReference>
<comment type="similarity">
    <text evidence="2">Belongs to the FliN/MopA/SpaO family.</text>
</comment>
<dbReference type="InterPro" id="IPR001172">
    <property type="entry name" value="FliN_T3SS_HrcQb"/>
</dbReference>
<dbReference type="InterPro" id="IPR012826">
    <property type="entry name" value="FliN"/>
</dbReference>
<evidence type="ECO:0000313" key="9">
    <source>
        <dbReference type="EMBL" id="ODS30714.1"/>
    </source>
</evidence>
<dbReference type="GO" id="GO:0009425">
    <property type="term" value="C:bacterial-type flagellum basal body"/>
    <property type="evidence" value="ECO:0007669"/>
    <property type="project" value="InterPro"/>
</dbReference>
<dbReference type="PANTHER" id="PTHR43484:SF1">
    <property type="entry name" value="FLAGELLAR MOTOR SWITCH PROTEIN FLIN"/>
    <property type="match status" value="1"/>
</dbReference>
<keyword evidence="9" id="KW-0282">Flagellum</keyword>
<dbReference type="GO" id="GO:0005886">
    <property type="term" value="C:plasma membrane"/>
    <property type="evidence" value="ECO:0007669"/>
    <property type="project" value="UniProtKB-SubCell"/>
</dbReference>
<evidence type="ECO:0000256" key="2">
    <source>
        <dbReference type="ARBA" id="ARBA00009226"/>
    </source>
</evidence>
<dbReference type="Proteomes" id="UP000094056">
    <property type="component" value="Unassembled WGS sequence"/>
</dbReference>
<keyword evidence="9" id="KW-0966">Cell projection</keyword>
<dbReference type="InterPro" id="IPR051469">
    <property type="entry name" value="FliN/MopA/SpaO"/>
</dbReference>
<keyword evidence="9" id="KW-0969">Cilium</keyword>
<reference evidence="9 10" key="1">
    <citation type="submission" date="2016-07" db="EMBL/GenBank/DDBJ databases">
        <title>Draft genome of Scalindua rubra, obtained from a brine-seawater interface in the Red Sea, sheds light on salt adaptation in anammox bacteria.</title>
        <authorList>
            <person name="Speth D.R."/>
            <person name="Lagkouvardos I."/>
            <person name="Wang Y."/>
            <person name="Qian P.-Y."/>
            <person name="Dutilh B.E."/>
            <person name="Jetten M.S."/>
        </authorList>
    </citation>
    <scope>NUCLEOTIDE SEQUENCE [LARGE SCALE GENOMIC DNA]</scope>
    <source>
        <strain evidence="9">BSI-1</strain>
    </source>
</reference>
<evidence type="ECO:0000256" key="5">
    <source>
        <dbReference type="ARBA" id="ARBA00022500"/>
    </source>
</evidence>
<evidence type="ECO:0000256" key="7">
    <source>
        <dbReference type="ARBA" id="ARBA00023136"/>
    </source>
</evidence>
<dbReference type="NCBIfam" id="TIGR02480">
    <property type="entry name" value="fliN"/>
    <property type="match status" value="1"/>
</dbReference>
<accession>A0A1E3X6U6</accession>
<comment type="caution">
    <text evidence="9">The sequence shown here is derived from an EMBL/GenBank/DDBJ whole genome shotgun (WGS) entry which is preliminary data.</text>
</comment>
<dbReference type="EMBL" id="MAYW01000185">
    <property type="protein sequence ID" value="ODS30714.1"/>
    <property type="molecule type" value="Genomic_DNA"/>
</dbReference>
<dbReference type="SUPFAM" id="SSF101801">
    <property type="entry name" value="Surface presentation of antigens (SPOA)"/>
    <property type="match status" value="1"/>
</dbReference>
<dbReference type="PATRIC" id="fig|1872076.5.peg.4990"/>
<protein>
    <recommendedName>
        <fullName evidence="3">Flagellar motor switch protein FliN</fullName>
    </recommendedName>
</protein>
<proteinExistence type="inferred from homology"/>
<feature type="domain" description="Flagellar motor switch protein FliN-like C-terminal" evidence="8">
    <location>
        <begin position="47"/>
        <end position="117"/>
    </location>
</feature>
<dbReference type="GO" id="GO:0071973">
    <property type="term" value="P:bacterial-type flagellum-dependent cell motility"/>
    <property type="evidence" value="ECO:0007669"/>
    <property type="project" value="InterPro"/>
</dbReference>
<organism evidence="9 10">
    <name type="scientific">Candidatus Scalindua rubra</name>
    <dbReference type="NCBI Taxonomy" id="1872076"/>
    <lineage>
        <taxon>Bacteria</taxon>
        <taxon>Pseudomonadati</taxon>
        <taxon>Planctomycetota</taxon>
        <taxon>Candidatus Brocadiia</taxon>
        <taxon>Candidatus Brocadiales</taxon>
        <taxon>Candidatus Scalinduaceae</taxon>
        <taxon>Candidatus Scalindua</taxon>
    </lineage>
</organism>
<sequence>MENKTTEDQKMSTQDIGNKEAIKSVEFSALEPVQSKPGERNMSNIDMLMDIKIPVIVELGQTEMLMRDILALSPGAIIELDSLAGEPVKVTVRGKTIAHGEVVVVDENFGVKITMLIDPQDKIKGMG</sequence>
<keyword evidence="5" id="KW-0145">Chemotaxis</keyword>
<dbReference type="GO" id="GO:0003774">
    <property type="term" value="F:cytoskeletal motor activity"/>
    <property type="evidence" value="ECO:0007669"/>
    <property type="project" value="InterPro"/>
</dbReference>
<dbReference type="GO" id="GO:0006935">
    <property type="term" value="P:chemotaxis"/>
    <property type="evidence" value="ECO:0007669"/>
    <property type="project" value="UniProtKB-KW"/>
</dbReference>
<comment type="subcellular location">
    <subcellularLocation>
        <location evidence="1">Cell membrane</location>
        <topology evidence="1">Peripheral membrane protein</topology>
        <orientation evidence="1">Cytoplasmic side</orientation>
    </subcellularLocation>
</comment>
<dbReference type="PRINTS" id="PR00956">
    <property type="entry name" value="FLGMOTORFLIN"/>
</dbReference>
<keyword evidence="6" id="KW-0283">Flagellar rotation</keyword>
<evidence type="ECO:0000256" key="4">
    <source>
        <dbReference type="ARBA" id="ARBA00022475"/>
    </source>
</evidence>
<keyword evidence="7" id="KW-0472">Membrane</keyword>
<evidence type="ECO:0000256" key="1">
    <source>
        <dbReference type="ARBA" id="ARBA00004413"/>
    </source>
</evidence>
<dbReference type="Pfam" id="PF01052">
    <property type="entry name" value="FliMN_C"/>
    <property type="match status" value="1"/>
</dbReference>
<evidence type="ECO:0000256" key="3">
    <source>
        <dbReference type="ARBA" id="ARBA00021897"/>
    </source>
</evidence>
<dbReference type="InterPro" id="IPR036429">
    <property type="entry name" value="SpoA-like_sf"/>
</dbReference>
<dbReference type="AlphaFoldDB" id="A0A1E3X6U6"/>
<keyword evidence="4" id="KW-1003">Cell membrane</keyword>
<dbReference type="PANTHER" id="PTHR43484">
    <property type="match status" value="1"/>
</dbReference>
<gene>
    <name evidence="9" type="primary">fliN</name>
    <name evidence="9" type="ORF">SCARUB_04178</name>
</gene>
<evidence type="ECO:0000259" key="8">
    <source>
        <dbReference type="Pfam" id="PF01052"/>
    </source>
</evidence>
<evidence type="ECO:0000256" key="6">
    <source>
        <dbReference type="ARBA" id="ARBA00022779"/>
    </source>
</evidence>
<name>A0A1E3X6U6_9BACT</name>
<evidence type="ECO:0000313" key="10">
    <source>
        <dbReference type="Proteomes" id="UP000094056"/>
    </source>
</evidence>